<evidence type="ECO:0000256" key="1">
    <source>
        <dbReference type="SAM" id="Phobius"/>
    </source>
</evidence>
<sequence>MATVGGRPVGTKPTGFKQWAVAVFLVIAGLLGSAGVVAGGVALPGELREGRAYRDAKPCAGTVVADCRQNAYAQVVDLRSEPSGRRSRHYHARFAGSDVPADWLRIDKSAYQGLQRSAWVRLELWRGEVTRVRHGDRTWELANSPGKTDVEGVAFLLMLLLFAPLWLATGVRRICGVGATGLWPDGDRVRESVNGAIVVLVVVAVAALGFSSHLTPTTVSLVWAGAVAVVGTVLVLRWRLTRHTGD</sequence>
<reference evidence="2 3" key="1">
    <citation type="submission" date="2024-06" db="EMBL/GenBank/DDBJ databases">
        <title>The Natural Products Discovery Center: Release of the First 8490 Sequenced Strains for Exploring Actinobacteria Biosynthetic Diversity.</title>
        <authorList>
            <person name="Kalkreuter E."/>
            <person name="Kautsar S.A."/>
            <person name="Yang D."/>
            <person name="Bader C.D."/>
            <person name="Teijaro C.N."/>
            <person name="Fluegel L."/>
            <person name="Davis C.M."/>
            <person name="Simpson J.R."/>
            <person name="Lauterbach L."/>
            <person name="Steele A.D."/>
            <person name="Gui C."/>
            <person name="Meng S."/>
            <person name="Li G."/>
            <person name="Viehrig K."/>
            <person name="Ye F."/>
            <person name="Su P."/>
            <person name="Kiefer A.F."/>
            <person name="Nichols A."/>
            <person name="Cepeda A.J."/>
            <person name="Yan W."/>
            <person name="Fan B."/>
            <person name="Jiang Y."/>
            <person name="Adhikari A."/>
            <person name="Zheng C.-J."/>
            <person name="Schuster L."/>
            <person name="Cowan T.M."/>
            <person name="Smanski M.J."/>
            <person name="Chevrette M.G."/>
            <person name="De Carvalho L.P.S."/>
            <person name="Shen B."/>
        </authorList>
    </citation>
    <scope>NUCLEOTIDE SEQUENCE [LARGE SCALE GENOMIC DNA]</scope>
    <source>
        <strain evidence="2 3">NPDC048946</strain>
    </source>
</reference>
<name>A0ABV3DGN2_9ACTN</name>
<dbReference type="EMBL" id="JBEZFP010000026">
    <property type="protein sequence ID" value="MEU8134377.1"/>
    <property type="molecule type" value="Genomic_DNA"/>
</dbReference>
<feature type="transmembrane region" description="Helical" evidence="1">
    <location>
        <begin position="21"/>
        <end position="43"/>
    </location>
</feature>
<feature type="transmembrane region" description="Helical" evidence="1">
    <location>
        <begin position="153"/>
        <end position="171"/>
    </location>
</feature>
<evidence type="ECO:0008006" key="4">
    <source>
        <dbReference type="Google" id="ProtNLM"/>
    </source>
</evidence>
<evidence type="ECO:0000313" key="3">
    <source>
        <dbReference type="Proteomes" id="UP001551482"/>
    </source>
</evidence>
<comment type="caution">
    <text evidence="2">The sequence shown here is derived from an EMBL/GenBank/DDBJ whole genome shotgun (WGS) entry which is preliminary data.</text>
</comment>
<dbReference type="Proteomes" id="UP001551482">
    <property type="component" value="Unassembled WGS sequence"/>
</dbReference>
<accession>A0ABV3DGN2</accession>
<organism evidence="2 3">
    <name type="scientific">Streptodolium elevatio</name>
    <dbReference type="NCBI Taxonomy" id="3157996"/>
    <lineage>
        <taxon>Bacteria</taxon>
        <taxon>Bacillati</taxon>
        <taxon>Actinomycetota</taxon>
        <taxon>Actinomycetes</taxon>
        <taxon>Kitasatosporales</taxon>
        <taxon>Streptomycetaceae</taxon>
        <taxon>Streptodolium</taxon>
    </lineage>
</organism>
<proteinExistence type="predicted"/>
<keyword evidence="1" id="KW-0812">Transmembrane</keyword>
<evidence type="ECO:0000313" key="2">
    <source>
        <dbReference type="EMBL" id="MEU8134377.1"/>
    </source>
</evidence>
<dbReference type="RefSeq" id="WP_358352986.1">
    <property type="nucleotide sequence ID" value="NZ_JBEZFP010000026.1"/>
</dbReference>
<keyword evidence="1" id="KW-1133">Transmembrane helix</keyword>
<feature type="transmembrane region" description="Helical" evidence="1">
    <location>
        <begin position="192"/>
        <end position="214"/>
    </location>
</feature>
<keyword evidence="3" id="KW-1185">Reference proteome</keyword>
<feature type="transmembrane region" description="Helical" evidence="1">
    <location>
        <begin position="220"/>
        <end position="240"/>
    </location>
</feature>
<gene>
    <name evidence="2" type="ORF">AB0C36_12795</name>
</gene>
<keyword evidence="1" id="KW-0472">Membrane</keyword>
<protein>
    <recommendedName>
        <fullName evidence="4">Integral membrane protein</fullName>
    </recommendedName>
</protein>